<comment type="caution">
    <text evidence="2">The sequence shown here is derived from an EMBL/GenBank/DDBJ whole genome shotgun (WGS) entry which is preliminary data.</text>
</comment>
<reference evidence="2 3" key="1">
    <citation type="submission" date="2024-11" db="EMBL/GenBank/DDBJ databases">
        <title>A near-complete genome assembly of Cinchona calisaya.</title>
        <authorList>
            <person name="Lian D.C."/>
            <person name="Zhao X.W."/>
            <person name="Wei L."/>
        </authorList>
    </citation>
    <scope>NUCLEOTIDE SEQUENCE [LARGE SCALE GENOMIC DNA]</scope>
    <source>
        <tissue evidence="2">Nenye</tissue>
    </source>
</reference>
<name>A0ABD3API9_9GENT</name>
<accession>A0ABD3API9</accession>
<evidence type="ECO:0000313" key="3">
    <source>
        <dbReference type="Proteomes" id="UP001630127"/>
    </source>
</evidence>
<dbReference type="Proteomes" id="UP001630127">
    <property type="component" value="Unassembled WGS sequence"/>
</dbReference>
<dbReference type="EMBL" id="JBJUIK010000003">
    <property type="protein sequence ID" value="KAL3533100.1"/>
    <property type="molecule type" value="Genomic_DNA"/>
</dbReference>
<keyword evidence="3" id="KW-1185">Reference proteome</keyword>
<organism evidence="2 3">
    <name type="scientific">Cinchona calisaya</name>
    <dbReference type="NCBI Taxonomy" id="153742"/>
    <lineage>
        <taxon>Eukaryota</taxon>
        <taxon>Viridiplantae</taxon>
        <taxon>Streptophyta</taxon>
        <taxon>Embryophyta</taxon>
        <taxon>Tracheophyta</taxon>
        <taxon>Spermatophyta</taxon>
        <taxon>Magnoliopsida</taxon>
        <taxon>eudicotyledons</taxon>
        <taxon>Gunneridae</taxon>
        <taxon>Pentapetalae</taxon>
        <taxon>asterids</taxon>
        <taxon>lamiids</taxon>
        <taxon>Gentianales</taxon>
        <taxon>Rubiaceae</taxon>
        <taxon>Cinchonoideae</taxon>
        <taxon>Cinchoneae</taxon>
        <taxon>Cinchona</taxon>
    </lineage>
</organism>
<feature type="region of interest" description="Disordered" evidence="1">
    <location>
        <begin position="82"/>
        <end position="112"/>
    </location>
</feature>
<gene>
    <name evidence="2" type="ORF">ACH5RR_006621</name>
</gene>
<dbReference type="AlphaFoldDB" id="A0ABD3API9"/>
<evidence type="ECO:0000256" key="1">
    <source>
        <dbReference type="SAM" id="MobiDB-lite"/>
    </source>
</evidence>
<evidence type="ECO:0000313" key="2">
    <source>
        <dbReference type="EMBL" id="KAL3533100.1"/>
    </source>
</evidence>
<feature type="compositionally biased region" description="Acidic residues" evidence="1">
    <location>
        <begin position="96"/>
        <end position="105"/>
    </location>
</feature>
<proteinExistence type="predicted"/>
<sequence length="112" mass="12635">MTPQDLFNIDPEIDIYSYMQNEDRMSKHCNNDYSNDGIFPWVRKGVDGVTLDAPTQKCSTNIKCGNSGDDFIEDDEYSCSEDDLGCDNTNSGTSGGDDDFFDEFQQEDKDNN</sequence>
<protein>
    <submittedName>
        <fullName evidence="2">Uncharacterized protein</fullName>
    </submittedName>
</protein>